<keyword evidence="5" id="KW-0449">Lipoprotein</keyword>
<dbReference type="EMBL" id="AFVZ01000001">
    <property type="protein sequence ID" value="EHN58796.1"/>
    <property type="molecule type" value="Genomic_DNA"/>
</dbReference>
<evidence type="ECO:0000256" key="5">
    <source>
        <dbReference type="ARBA" id="ARBA00023288"/>
    </source>
</evidence>
<evidence type="ECO:0000256" key="4">
    <source>
        <dbReference type="ARBA" id="ARBA00023139"/>
    </source>
</evidence>
<reference evidence="6 7" key="1">
    <citation type="journal article" date="2012" name="PLoS ONE">
        <title>Functional divergence in the genus oenococcus as predicted by genome sequencing of the newly-described species, Oenococcus kitaharae.</title>
        <authorList>
            <person name="Borneman A.R."/>
            <person name="McCarthy J.M."/>
            <person name="Chambers P.J."/>
            <person name="Bartowsky E.J."/>
        </authorList>
    </citation>
    <scope>NUCLEOTIDE SEQUENCE [LARGE SCALE GENOMIC DNA]</scope>
    <source>
        <strain evidence="7">DSM17330</strain>
    </source>
</reference>
<dbReference type="Proteomes" id="UP000004959">
    <property type="component" value="Chromosome"/>
</dbReference>
<dbReference type="OrthoDB" id="9782846at2"/>
<organism evidence="6 7">
    <name type="scientific">Oenococcus kitaharae DSM 17330</name>
    <dbReference type="NCBI Taxonomy" id="1045004"/>
    <lineage>
        <taxon>Bacteria</taxon>
        <taxon>Bacillati</taxon>
        <taxon>Bacillota</taxon>
        <taxon>Bacilli</taxon>
        <taxon>Lactobacillales</taxon>
        <taxon>Lactobacillaceae</taxon>
        <taxon>Oenococcus</taxon>
    </lineage>
</organism>
<name>G9WF76_9LACO</name>
<keyword evidence="3" id="KW-0472">Membrane</keyword>
<dbReference type="InterPro" id="IPR006059">
    <property type="entry name" value="SBP"/>
</dbReference>
<evidence type="ECO:0000256" key="3">
    <source>
        <dbReference type="ARBA" id="ARBA00023136"/>
    </source>
</evidence>
<dbReference type="eggNOG" id="COG1653">
    <property type="taxonomic scope" value="Bacteria"/>
</dbReference>
<proteinExistence type="predicted"/>
<keyword evidence="7" id="KW-1185">Reference proteome</keyword>
<protein>
    <submittedName>
        <fullName evidence="6">Multiple sugar ABC transporter substrate-binding protein</fullName>
    </submittedName>
</protein>
<evidence type="ECO:0000256" key="1">
    <source>
        <dbReference type="ARBA" id="ARBA00022475"/>
    </source>
</evidence>
<dbReference type="SUPFAM" id="SSF53850">
    <property type="entry name" value="Periplasmic binding protein-like II"/>
    <property type="match status" value="1"/>
</dbReference>
<dbReference type="RefSeq" id="WP_007745322.1">
    <property type="nucleotide sequence ID" value="NZ_CM001398.1"/>
</dbReference>
<dbReference type="Gene3D" id="3.40.190.10">
    <property type="entry name" value="Periplasmic binding protein-like II"/>
    <property type="match status" value="1"/>
</dbReference>
<keyword evidence="1" id="KW-1003">Cell membrane</keyword>
<sequence length="432" mass="47518">MKKGRLIAVIAAALVIVVLLVVYFNNGSGSSASSKKQVTMWVHFSKTDPEGKAMQKNITAFNKDNKSGYQATVQYIPRSGAGGGYEDKINAALNSNSLPDVLTLDGPNTAAYAKSKIIQPVGKYITNKSDILPSIISQGTYQGKLYAVGYSESGVGIFYNKKMFKEAGIPDSEPPTLTKTWNWDQFTSIARRLHEHFKQPAIDMQLADHSEWAIYSFSPFLWSAGGNITNPSGTKATGIFDSKANESAFAFLQNLVKNGYTTISPIKAGFQTGKYPMMMSGSWTIQELNSSYKNIDYGILPYPVSPKTNKLVSPTGSWQYAMSASTKKTAAAGALVNFLTQTNQMYRTSMANTVLPARKSVSRRMLPQVTAPMRFLIQQNLKSGHSRPVLVNYPQVSRTFADTVTKSTYYRQNPNIASLLRSEAKTIQSYLK</sequence>
<gene>
    <name evidence="6" type="ORF">OKIT_0685</name>
</gene>
<comment type="caution">
    <text evidence="6">The sequence shown here is derived from an EMBL/GenBank/DDBJ whole genome shotgun (WGS) entry which is preliminary data.</text>
</comment>
<evidence type="ECO:0000313" key="7">
    <source>
        <dbReference type="Proteomes" id="UP000004959"/>
    </source>
</evidence>
<keyword evidence="4" id="KW-0564">Palmitate</keyword>
<accession>G9WF76</accession>
<dbReference type="CDD" id="cd13585">
    <property type="entry name" value="PBP2_TMBP_like"/>
    <property type="match status" value="1"/>
</dbReference>
<dbReference type="AlphaFoldDB" id="G9WF76"/>
<dbReference type="PATRIC" id="fig|1045004.4.peg.685"/>
<dbReference type="Pfam" id="PF01547">
    <property type="entry name" value="SBP_bac_1"/>
    <property type="match status" value="1"/>
</dbReference>
<dbReference type="HOGENOM" id="CLU_031285_10_4_9"/>
<dbReference type="PANTHER" id="PTHR43649:SF33">
    <property type="entry name" value="POLYGALACTURONAN_RHAMNOGALACTURONAN-BINDING PROTEIN YTCQ"/>
    <property type="match status" value="1"/>
</dbReference>
<keyword evidence="2" id="KW-0732">Signal</keyword>
<dbReference type="PANTHER" id="PTHR43649">
    <property type="entry name" value="ARABINOSE-BINDING PROTEIN-RELATED"/>
    <property type="match status" value="1"/>
</dbReference>
<evidence type="ECO:0000256" key="2">
    <source>
        <dbReference type="ARBA" id="ARBA00022729"/>
    </source>
</evidence>
<evidence type="ECO:0000313" key="6">
    <source>
        <dbReference type="EMBL" id="EHN58796.1"/>
    </source>
</evidence>
<dbReference type="STRING" id="336988.NT96_08905"/>
<dbReference type="InterPro" id="IPR050490">
    <property type="entry name" value="Bact_solute-bd_prot1"/>
</dbReference>